<comment type="caution">
    <text evidence="1">The sequence shown here is derived from an EMBL/GenBank/DDBJ whole genome shotgun (WGS) entry which is preliminary data.</text>
</comment>
<organism evidence="1 2">
    <name type="scientific">Nostoc linckia FACHB-391</name>
    <dbReference type="NCBI Taxonomy" id="2692906"/>
    <lineage>
        <taxon>Bacteria</taxon>
        <taxon>Bacillati</taxon>
        <taxon>Cyanobacteriota</taxon>
        <taxon>Cyanophyceae</taxon>
        <taxon>Nostocales</taxon>
        <taxon>Nostocaceae</taxon>
        <taxon>Nostoc</taxon>
    </lineage>
</organism>
<reference evidence="1 2" key="1">
    <citation type="journal article" date="2020" name="ISME J.">
        <title>Comparative genomics reveals insights into cyanobacterial evolution and habitat adaptation.</title>
        <authorList>
            <person name="Chen M.Y."/>
            <person name="Teng W.K."/>
            <person name="Zhao L."/>
            <person name="Hu C.X."/>
            <person name="Zhou Y.K."/>
            <person name="Han B.P."/>
            <person name="Song L.R."/>
            <person name="Shu W.S."/>
        </authorList>
    </citation>
    <scope>NUCLEOTIDE SEQUENCE [LARGE SCALE GENOMIC DNA]</scope>
    <source>
        <strain evidence="1 2">FACHB-391</strain>
    </source>
</reference>
<name>A0ABR8EX72_NOSLI</name>
<gene>
    <name evidence="1" type="ORF">H6G95_16075</name>
</gene>
<evidence type="ECO:0000313" key="1">
    <source>
        <dbReference type="EMBL" id="MBD2562109.1"/>
    </source>
</evidence>
<sequence>MVSFLRLILLAYQGSKLKSILQTVSTVALYQLFWYKATLLKKNSETTSERQDVSTPIASIKGQMNFRKNICTAPILLRYSNILVLEGIKRECDRILEA</sequence>
<dbReference type="EMBL" id="JACJTE010000016">
    <property type="protein sequence ID" value="MBD2562109.1"/>
    <property type="molecule type" value="Genomic_DNA"/>
</dbReference>
<proteinExistence type="predicted"/>
<dbReference type="RefSeq" id="WP_190894471.1">
    <property type="nucleotide sequence ID" value="NZ_JACJTE010000016.1"/>
</dbReference>
<keyword evidence="2" id="KW-1185">Reference proteome</keyword>
<evidence type="ECO:0000313" key="2">
    <source>
        <dbReference type="Proteomes" id="UP000604661"/>
    </source>
</evidence>
<protein>
    <submittedName>
        <fullName evidence="1">Uncharacterized protein</fullName>
    </submittedName>
</protein>
<accession>A0ABR8EX72</accession>
<dbReference type="Proteomes" id="UP000604661">
    <property type="component" value="Unassembled WGS sequence"/>
</dbReference>